<evidence type="ECO:0000313" key="5">
    <source>
        <dbReference type="Proteomes" id="UP000710440"/>
    </source>
</evidence>
<dbReference type="AlphaFoldDB" id="A0A9P3F750"/>
<dbReference type="SUPFAM" id="SSF50685">
    <property type="entry name" value="Barwin-like endoglucanases"/>
    <property type="match status" value="1"/>
</dbReference>
<comment type="caution">
    <text evidence="4">The sequence shown here is derived from an EMBL/GenBank/DDBJ whole genome shotgun (WGS) entry which is preliminary data.</text>
</comment>
<feature type="signal peptide" evidence="3">
    <location>
        <begin position="1"/>
        <end position="21"/>
    </location>
</feature>
<protein>
    <recommendedName>
        <fullName evidence="6">Allergen Asp f 7</fullName>
    </recommendedName>
</protein>
<evidence type="ECO:0000256" key="2">
    <source>
        <dbReference type="SAM" id="MobiDB-lite"/>
    </source>
</evidence>
<dbReference type="InterPro" id="IPR036908">
    <property type="entry name" value="RlpA-like_sf"/>
</dbReference>
<name>A0A9P3F750_ASPVI</name>
<feature type="chain" id="PRO_5040417068" description="Allergen Asp f 7" evidence="3">
    <location>
        <begin position="22"/>
        <end position="246"/>
    </location>
</feature>
<dbReference type="Proteomes" id="UP000710440">
    <property type="component" value="Unassembled WGS sequence"/>
</dbReference>
<accession>A0A9P3F750</accession>
<keyword evidence="5" id="KW-1185">Reference proteome</keyword>
<sequence length="246" mass="25444">MAPIFKPLALASALFAAISSAAPVDLNKRENDVVVVWTTVTTVVWTTVDVTTTIYPTPQTPTPTPPVVESTPTPTPTPEQPKPIEASVQPETSQAQPAPVAVPTPVAFAAPAPEEKAPQPAPPAAPSASTTSQAPQSTPTAASSGSCSKDSPFVGQLTFYDAAIGSCGLTNDGFTENVVALSKLIMTDADCGKTVTFTYNGITKTGTVVDKCMGCDPTHADVSRHLFGELADMNAGLLQGVSWYIN</sequence>
<dbReference type="EMBL" id="BOPL01000005">
    <property type="protein sequence ID" value="GIK03701.1"/>
    <property type="molecule type" value="Genomic_DNA"/>
</dbReference>
<dbReference type="InterPro" id="IPR051477">
    <property type="entry name" value="Expansin_CellWall"/>
</dbReference>
<organism evidence="4 5">
    <name type="scientific">Aspergillus viridinutans</name>
    <dbReference type="NCBI Taxonomy" id="75553"/>
    <lineage>
        <taxon>Eukaryota</taxon>
        <taxon>Fungi</taxon>
        <taxon>Dikarya</taxon>
        <taxon>Ascomycota</taxon>
        <taxon>Pezizomycotina</taxon>
        <taxon>Eurotiomycetes</taxon>
        <taxon>Eurotiomycetidae</taxon>
        <taxon>Eurotiales</taxon>
        <taxon>Aspergillaceae</taxon>
        <taxon>Aspergillus</taxon>
        <taxon>Aspergillus subgen. Fumigati</taxon>
    </lineage>
</organism>
<dbReference type="PANTHER" id="PTHR31836:SF28">
    <property type="entry name" value="SRCR DOMAIN-CONTAINING PROTEIN-RELATED"/>
    <property type="match status" value="1"/>
</dbReference>
<keyword evidence="1 3" id="KW-0732">Signal</keyword>
<dbReference type="GeneID" id="66935757"/>
<dbReference type="CDD" id="cd22191">
    <property type="entry name" value="DPBB_RlpA_EXP_N-like"/>
    <property type="match status" value="1"/>
</dbReference>
<dbReference type="OrthoDB" id="623670at2759"/>
<feature type="region of interest" description="Disordered" evidence="2">
    <location>
        <begin position="112"/>
        <end position="148"/>
    </location>
</feature>
<dbReference type="Gene3D" id="2.40.40.10">
    <property type="entry name" value="RlpA-like domain"/>
    <property type="match status" value="1"/>
</dbReference>
<gene>
    <name evidence="4" type="ORF">Aspvir_007775</name>
</gene>
<evidence type="ECO:0000256" key="1">
    <source>
        <dbReference type="ARBA" id="ARBA00022729"/>
    </source>
</evidence>
<evidence type="ECO:0000313" key="4">
    <source>
        <dbReference type="EMBL" id="GIK03701.1"/>
    </source>
</evidence>
<evidence type="ECO:0000256" key="3">
    <source>
        <dbReference type="SAM" id="SignalP"/>
    </source>
</evidence>
<reference evidence="4 5" key="1">
    <citation type="submission" date="2021-02" db="EMBL/GenBank/DDBJ databases">
        <title>Pan-genome distribution and transcriptional activeness of fungal secondary metabolism genes in Aspergillus section Fumigati.</title>
        <authorList>
            <person name="Takahashi H."/>
            <person name="Umemura M."/>
            <person name="Ninomiya A."/>
            <person name="Kusuya Y."/>
            <person name="Urayama S."/>
            <person name="Shimizu M."/>
            <person name="Watanabe A."/>
            <person name="Kamei K."/>
            <person name="Yaguchi T."/>
            <person name="Hagiwara D."/>
        </authorList>
    </citation>
    <scope>NUCLEOTIDE SEQUENCE [LARGE SCALE GENOMIC DNA]</scope>
    <source>
        <strain evidence="4 5">IFM 47045</strain>
    </source>
</reference>
<dbReference type="RefSeq" id="XP_043126887.1">
    <property type="nucleotide sequence ID" value="XM_043270952.1"/>
</dbReference>
<feature type="region of interest" description="Disordered" evidence="2">
    <location>
        <begin position="53"/>
        <end position="99"/>
    </location>
</feature>
<feature type="compositionally biased region" description="Low complexity" evidence="2">
    <location>
        <begin position="126"/>
        <end position="144"/>
    </location>
</feature>
<evidence type="ECO:0008006" key="6">
    <source>
        <dbReference type="Google" id="ProtNLM"/>
    </source>
</evidence>
<dbReference type="PANTHER" id="PTHR31836">
    <property type="match status" value="1"/>
</dbReference>
<proteinExistence type="predicted"/>